<reference evidence="1 2" key="1">
    <citation type="submission" date="2023-02" db="EMBL/GenBank/DDBJ databases">
        <title>LHISI_Scaffold_Assembly.</title>
        <authorList>
            <person name="Stuart O.P."/>
            <person name="Cleave R."/>
            <person name="Magrath M.J.L."/>
            <person name="Mikheyev A.S."/>
        </authorList>
    </citation>
    <scope>NUCLEOTIDE SEQUENCE [LARGE SCALE GENOMIC DNA]</scope>
    <source>
        <strain evidence="1">Daus_M_001</strain>
        <tissue evidence="1">Leg muscle</tissue>
    </source>
</reference>
<keyword evidence="2" id="KW-1185">Reference proteome</keyword>
<name>A0ABQ9IB97_9NEOP</name>
<gene>
    <name evidence="1" type="ORF">PR048_006509</name>
</gene>
<evidence type="ECO:0000313" key="2">
    <source>
        <dbReference type="Proteomes" id="UP001159363"/>
    </source>
</evidence>
<organism evidence="1 2">
    <name type="scientific">Dryococelus australis</name>
    <dbReference type="NCBI Taxonomy" id="614101"/>
    <lineage>
        <taxon>Eukaryota</taxon>
        <taxon>Metazoa</taxon>
        <taxon>Ecdysozoa</taxon>
        <taxon>Arthropoda</taxon>
        <taxon>Hexapoda</taxon>
        <taxon>Insecta</taxon>
        <taxon>Pterygota</taxon>
        <taxon>Neoptera</taxon>
        <taxon>Polyneoptera</taxon>
        <taxon>Phasmatodea</taxon>
        <taxon>Verophasmatodea</taxon>
        <taxon>Anareolatae</taxon>
        <taxon>Phasmatidae</taxon>
        <taxon>Eurycanthinae</taxon>
        <taxon>Dryococelus</taxon>
    </lineage>
</organism>
<accession>A0ABQ9IB97</accession>
<protein>
    <submittedName>
        <fullName evidence="1">Uncharacterized protein</fullName>
    </submittedName>
</protein>
<dbReference type="Proteomes" id="UP001159363">
    <property type="component" value="Chromosome 2"/>
</dbReference>
<evidence type="ECO:0000313" key="1">
    <source>
        <dbReference type="EMBL" id="KAJ8893908.1"/>
    </source>
</evidence>
<proteinExistence type="predicted"/>
<sequence>MQYIMKQRASSTWNARFTSVRSATKSSPEQAILQDMLLNVMDLLHLLQRSDALQHLHLSQDHPIHLNRDHLAHFKRSCKLWLFPE</sequence>
<comment type="caution">
    <text evidence="1">The sequence shown here is derived from an EMBL/GenBank/DDBJ whole genome shotgun (WGS) entry which is preliminary data.</text>
</comment>
<dbReference type="EMBL" id="JARBHB010000002">
    <property type="protein sequence ID" value="KAJ8893908.1"/>
    <property type="molecule type" value="Genomic_DNA"/>
</dbReference>